<keyword evidence="2 6" id="KW-0808">Transferase</keyword>
<protein>
    <submittedName>
        <fullName evidence="6">UTP--glucose-1-phosphate uridylyltransferase</fullName>
        <ecNumber evidence="6">2.7.7.9</ecNumber>
    </submittedName>
</protein>
<evidence type="ECO:0000256" key="1">
    <source>
        <dbReference type="ARBA" id="ARBA00010401"/>
    </source>
</evidence>
<accession>A0A852VUZ3</accession>
<feature type="binding site" evidence="4">
    <location>
        <position position="187"/>
    </location>
    <ligand>
        <name>substrate</name>
    </ligand>
</feature>
<dbReference type="RefSeq" id="WP_185990953.1">
    <property type="nucleotide sequence ID" value="NZ_JACCAE010000001.1"/>
</dbReference>
<dbReference type="InterPro" id="IPR016267">
    <property type="entry name" value="UDPGP_trans"/>
</dbReference>
<dbReference type="GO" id="GO:0006011">
    <property type="term" value="P:UDP-alpha-D-glucose metabolic process"/>
    <property type="evidence" value="ECO:0007669"/>
    <property type="project" value="InterPro"/>
</dbReference>
<dbReference type="EC" id="2.7.7.9" evidence="6"/>
<evidence type="ECO:0000256" key="3">
    <source>
        <dbReference type="ARBA" id="ARBA00022695"/>
    </source>
</evidence>
<feature type="binding site" evidence="5">
    <location>
        <position position="361"/>
    </location>
    <ligand>
        <name>UTP</name>
        <dbReference type="ChEBI" id="CHEBI:46398"/>
    </ligand>
</feature>
<evidence type="ECO:0000256" key="5">
    <source>
        <dbReference type="PIRSR" id="PIRSR000806-2"/>
    </source>
</evidence>
<name>A0A852VUZ3_9MICO</name>
<dbReference type="PIRSF" id="PIRSF000806">
    <property type="entry name" value="UDPGP"/>
    <property type="match status" value="1"/>
</dbReference>
<dbReference type="GO" id="GO:0003983">
    <property type="term" value="F:UTP:glucose-1-phosphate uridylyltransferase activity"/>
    <property type="evidence" value="ECO:0007669"/>
    <property type="project" value="UniProtKB-EC"/>
</dbReference>
<feature type="binding site" evidence="5">
    <location>
        <position position="217"/>
    </location>
    <ligand>
        <name>UTP</name>
        <dbReference type="ChEBI" id="CHEBI:46398"/>
    </ligand>
</feature>
<dbReference type="InterPro" id="IPR029044">
    <property type="entry name" value="Nucleotide-diphossugar_trans"/>
</dbReference>
<dbReference type="AlphaFoldDB" id="A0A852VUZ3"/>
<feature type="binding site" evidence="5">
    <location>
        <position position="158"/>
    </location>
    <ligand>
        <name>UTP</name>
        <dbReference type="ChEBI" id="CHEBI:46398"/>
    </ligand>
</feature>
<comment type="similarity">
    <text evidence="1">Belongs to the UDPGP type 1 family.</text>
</comment>
<organism evidence="6 7">
    <name type="scientific">Janibacter cremeus</name>
    <dbReference type="NCBI Taxonomy" id="1285192"/>
    <lineage>
        <taxon>Bacteria</taxon>
        <taxon>Bacillati</taxon>
        <taxon>Actinomycetota</taxon>
        <taxon>Actinomycetes</taxon>
        <taxon>Micrococcales</taxon>
        <taxon>Intrasporangiaceae</taxon>
        <taxon>Janibacter</taxon>
    </lineage>
</organism>
<gene>
    <name evidence="6" type="ORF">BJY20_001496</name>
</gene>
<sequence length="456" mass="49283">MTTYVTAALDKARADGATPPELAGLRRRLEQLADPTAGQLPGESLEPLGDLPRLADLPEPDPARAREVLDRVAVIKVNGGLGTSMGLSGPKSLLEVKPGHTFLDIVARQVLATRQENAARLPLLLMNSATTREPSLRSLRRHPDLAEQAAALPLDFLQGREPKLRASDRFPIQWPARPELEWCPPGHGDVYTALAATGTLATLLDAGIHWCFVSNADNLGASIDPRIATWIADEQVPFVMEAVRGTAADRKGGHLALHRGRTVLRETAQVPAGDPSFTDVSRWRFYNSNNLWIDLRALRDLLATQPAGPDLPLIVNHKNVDPTDSSSPAVLQLETAMGAAIGAIPGARAIEVPRTRFAPVKTTDDLLVVRSDAYDLARDGRLLPTFDGSGPVVTLDRDHYRHLSDLARHFPHGVPSLRECESLEVSGPVTFGADIVIEGTVRLTGPKTVPDGERLT</sequence>
<dbReference type="InterPro" id="IPR002618">
    <property type="entry name" value="UDPGP_fam"/>
</dbReference>
<dbReference type="Proteomes" id="UP000554054">
    <property type="component" value="Unassembled WGS sequence"/>
</dbReference>
<reference evidence="6 7" key="1">
    <citation type="submission" date="2020-07" db="EMBL/GenBank/DDBJ databases">
        <title>Sequencing the genomes of 1000 actinobacteria strains.</title>
        <authorList>
            <person name="Klenk H.-P."/>
        </authorList>
    </citation>
    <scope>NUCLEOTIDE SEQUENCE [LARGE SCALE GENOMIC DNA]</scope>
    <source>
        <strain evidence="6 7">DSM 26154</strain>
    </source>
</reference>
<dbReference type="Gene3D" id="3.90.550.10">
    <property type="entry name" value="Spore Coat Polysaccharide Biosynthesis Protein SpsA, Chain A"/>
    <property type="match status" value="1"/>
</dbReference>
<dbReference type="Pfam" id="PF01704">
    <property type="entry name" value="UDPGP"/>
    <property type="match status" value="1"/>
</dbReference>
<dbReference type="SUPFAM" id="SSF53448">
    <property type="entry name" value="Nucleotide-diphospho-sugar transferases"/>
    <property type="match status" value="1"/>
</dbReference>
<comment type="caution">
    <text evidence="6">The sequence shown here is derived from an EMBL/GenBank/DDBJ whole genome shotgun (WGS) entry which is preliminary data.</text>
</comment>
<evidence type="ECO:0000256" key="2">
    <source>
        <dbReference type="ARBA" id="ARBA00022679"/>
    </source>
</evidence>
<feature type="binding site" evidence="5">
    <location>
        <position position="91"/>
    </location>
    <ligand>
        <name>UTP</name>
        <dbReference type="ChEBI" id="CHEBI:46398"/>
    </ligand>
</feature>
<evidence type="ECO:0000313" key="6">
    <source>
        <dbReference type="EMBL" id="NYF98104.1"/>
    </source>
</evidence>
<dbReference type="PANTHER" id="PTHR43511">
    <property type="match status" value="1"/>
</dbReference>
<keyword evidence="3 6" id="KW-0548">Nucleotidyltransferase</keyword>
<evidence type="ECO:0000313" key="7">
    <source>
        <dbReference type="Proteomes" id="UP000554054"/>
    </source>
</evidence>
<evidence type="ECO:0000256" key="4">
    <source>
        <dbReference type="PIRSR" id="PIRSR000806-1"/>
    </source>
</evidence>
<feature type="binding site" evidence="5">
    <location>
        <position position="186"/>
    </location>
    <ligand>
        <name>UTP</name>
        <dbReference type="ChEBI" id="CHEBI:46398"/>
    </ligand>
</feature>
<proteinExistence type="inferred from homology"/>
<dbReference type="Gene3D" id="2.160.10.10">
    <property type="entry name" value="Hexapeptide repeat proteins"/>
    <property type="match status" value="1"/>
</dbReference>
<dbReference type="EMBL" id="JACCAE010000001">
    <property type="protein sequence ID" value="NYF98104.1"/>
    <property type="molecule type" value="Genomic_DNA"/>
</dbReference>
<keyword evidence="7" id="KW-1185">Reference proteome</keyword>